<dbReference type="GO" id="GO:0003697">
    <property type="term" value="F:single-stranded DNA binding"/>
    <property type="evidence" value="ECO:0007669"/>
    <property type="project" value="TreeGrafter"/>
</dbReference>
<keyword evidence="3" id="KW-1185">Reference proteome</keyword>
<dbReference type="Proteomes" id="UP001178461">
    <property type="component" value="Chromosome 17"/>
</dbReference>
<evidence type="ECO:0008006" key="4">
    <source>
        <dbReference type="Google" id="ProtNLM"/>
    </source>
</evidence>
<dbReference type="InterPro" id="IPR039991">
    <property type="entry name" value="SHOC1"/>
</dbReference>
<dbReference type="GO" id="GO:0000712">
    <property type="term" value="P:resolution of meiotic recombination intermediates"/>
    <property type="evidence" value="ECO:0007669"/>
    <property type="project" value="InterPro"/>
</dbReference>
<organism evidence="2 3">
    <name type="scientific">Podarcis lilfordi</name>
    <name type="common">Lilford's wall lizard</name>
    <dbReference type="NCBI Taxonomy" id="74358"/>
    <lineage>
        <taxon>Eukaryota</taxon>
        <taxon>Metazoa</taxon>
        <taxon>Chordata</taxon>
        <taxon>Craniata</taxon>
        <taxon>Vertebrata</taxon>
        <taxon>Euteleostomi</taxon>
        <taxon>Lepidosauria</taxon>
        <taxon>Squamata</taxon>
        <taxon>Bifurcata</taxon>
        <taxon>Unidentata</taxon>
        <taxon>Episquamata</taxon>
        <taxon>Laterata</taxon>
        <taxon>Lacertibaenia</taxon>
        <taxon>Lacertidae</taxon>
        <taxon>Podarcis</taxon>
    </lineage>
</organism>
<accession>A0AA35PQE4</accession>
<dbReference type="GO" id="GO:0016887">
    <property type="term" value="F:ATP hydrolysis activity"/>
    <property type="evidence" value="ECO:0007669"/>
    <property type="project" value="InterPro"/>
</dbReference>
<feature type="compositionally biased region" description="Basic and acidic residues" evidence="1">
    <location>
        <begin position="526"/>
        <end position="545"/>
    </location>
</feature>
<dbReference type="PANTHER" id="PTHR35668:SF1">
    <property type="entry name" value="PROTEIN SHORTAGE IN CHIASMATA 1 ORTHOLOG"/>
    <property type="match status" value="1"/>
</dbReference>
<dbReference type="EMBL" id="OX395142">
    <property type="protein sequence ID" value="CAI5796614.1"/>
    <property type="molecule type" value="Genomic_DNA"/>
</dbReference>
<reference evidence="2" key="1">
    <citation type="submission" date="2022-12" db="EMBL/GenBank/DDBJ databases">
        <authorList>
            <person name="Alioto T."/>
            <person name="Alioto T."/>
            <person name="Gomez Garrido J."/>
        </authorList>
    </citation>
    <scope>NUCLEOTIDE SEQUENCE</scope>
</reference>
<evidence type="ECO:0000256" key="1">
    <source>
        <dbReference type="SAM" id="MobiDB-lite"/>
    </source>
</evidence>
<evidence type="ECO:0000313" key="3">
    <source>
        <dbReference type="Proteomes" id="UP001178461"/>
    </source>
</evidence>
<protein>
    <recommendedName>
        <fullName evidence="4">Shortage in chiasmata 1</fullName>
    </recommendedName>
</protein>
<gene>
    <name evidence="2" type="ORF">PODLI_1B034380</name>
</gene>
<proteinExistence type="predicted"/>
<evidence type="ECO:0000313" key="2">
    <source>
        <dbReference type="EMBL" id="CAI5796614.1"/>
    </source>
</evidence>
<feature type="region of interest" description="Disordered" evidence="1">
    <location>
        <begin position="501"/>
        <end position="545"/>
    </location>
</feature>
<dbReference type="Pfam" id="PF17825">
    <property type="entry name" value="DUF5587"/>
    <property type="match status" value="2"/>
</dbReference>
<dbReference type="GO" id="GO:0000794">
    <property type="term" value="C:condensed nuclear chromosome"/>
    <property type="evidence" value="ECO:0007669"/>
    <property type="project" value="InterPro"/>
</dbReference>
<dbReference type="PANTHER" id="PTHR35668">
    <property type="entry name" value="PROTEIN SHORTAGE IN CHIASMATA 1 ORTHOLOG"/>
    <property type="match status" value="1"/>
</dbReference>
<name>A0AA35PQE4_9SAUR</name>
<feature type="region of interest" description="Disordered" evidence="1">
    <location>
        <begin position="330"/>
        <end position="383"/>
    </location>
</feature>
<sequence length="1660" mass="187482">MFSALKYHAIDYLHEKVARQRFSFELFSIHIPPGLYQDKNYCHNRNLADDTYRRPWTRVTPDLTQIAMDRPVLDLWNKYLGTEDFLEEKPTSSTLFHVHNEDIEIVPSSNPGSPFDIEDAYVLMKNEDSYLNPKYAPVELEEPEEGFYIENEFVSMDYLAQYAKHLPTPHMLLSRINKFRVQKPFSVQEPLLNFQGDKITEEDIFRECFAFKMNVTSEMNVKSEAKGKVHQDNFGKVSLKNEETNSENLTCLELISSEIQEIIGNENENLKITSEDLEVKITPETENLESCPPQELCASQSRSVLELSRPEHQTSVPKCQQLSAIEFQPDYLQGGNTPMGETAKGNSPLAGDHVGLASQKGGRERRSTTDAHQGSSERPLSAHEDILEFSPLEKDDCTNLTETCARPCVLEELNTDLSAGDEVLHANVEVVSKMSTSQMDNLEVKITPETENLESCPPQELCASQSRSVLELSRPEHQTSVPKCQQLSAIEFQPDYLQGGNTPMGETAKGNSPLAGDHVGLAGQEGGREQRSTTDAHRGSGERPLSAHEDILEFSHLEKDDCTNLTETCARPCVLEELNTDLSAGDEVLHTNVDVVSKMSTSQMDKCLEETSSFANNRMESSSVPDCSGTKGSCLSSQKKERLLPMLLEPASGVDLQHTTSTVGDNSAPTEKIRKMKLQTETRKPGHFGNPEEENDQVQFVSYKEASTDAKNALGNNMPDGFDLPRKCRDDFDLLSNFIMLRSQHMIMQNEEPNNVDIQAEVLDAKEKSPTLENNISPLTLNEAVPMEKQTKENEEIVSIQIKASESQFQAYHILEAAVTPVLKELVSFGVPKWKFRTLNFDTTRYFLKQQEKVISDTFKQGVTGIKEGREIAVFKHAVALHLLVTVRDLLLTCNLNTALGYLFNAKDRYKDFLDSRLDNIYRLLEIVQISMQKQEVNPKIKELHHQMSKWVQSNMNDQNKVVIVTRMGFDEETDVLINTISTVHGLKIVYLDSEERGTFLESQDVISSLERSSCVVVYNQNIGPDFPWTHFSLVVEYNYSEKSCWLDICKNLNVSYITFITTVPETFGIEEVSPDNFGCVLLELPIPYVFLTSEGLLNTPEILQLLESKYNITFIERKCCEALQFFGSTDRYIVMTVDECTAIVIQNMEELGYEKSSDSIVLRLVVLSLQYSSCWIIFYSQERLNSEYSLAGKTLHHLTLIYGALVSFAQKSEDFDVKVVLTPGVEETALLVRQIADHILMTSQRHPQEWLDKSWLSVLPSEEEKSLFTFPCMNPLVAQVMLKKSSSLEWLLSATFDQLHALLPEVPEKVLKHFSDITSLYILNPPVEPKLPEETVSLQKNIKGSISSCSEIPFSKAVLSGFQGHSPFTEYFGNYGEVQNSKNCFPVYYQNESYTPLKLGGKHSSLIAPSLPYQEKVCFFQDNTGIEQQQYIPFAKKMEVEKRTTSSLLPPDDLKGRPHINFEATMPYLAYNLGGTNMYLENSTQNRMYRSKAAGQMLAHQDIENVLEVKKQPLVKQCESSKDSKSSWHLVSSREDCPIQQNSQSFLGELGATGYSGPKFQFAETFWGNQSSVLAMDSSPHDSSFSKELSSPDRFFNLDFPITGEYTRKKNPNVLSSNPRECVSAAGLKCTQLPQLKKRRLTYEKDPGRSDGQTRLKFL</sequence>